<evidence type="ECO:0000313" key="2">
    <source>
        <dbReference type="Proteomes" id="UP001432401"/>
    </source>
</evidence>
<organism evidence="1 2">
    <name type="scientific">Nocardiopsis tropica</name>
    <dbReference type="NCBI Taxonomy" id="109330"/>
    <lineage>
        <taxon>Bacteria</taxon>
        <taxon>Bacillati</taxon>
        <taxon>Actinomycetota</taxon>
        <taxon>Actinomycetes</taxon>
        <taxon>Streptosporangiales</taxon>
        <taxon>Nocardiopsidaceae</taxon>
        <taxon>Nocardiopsis</taxon>
    </lineage>
</organism>
<proteinExistence type="predicted"/>
<gene>
    <name evidence="1" type="ORF">ABUK86_28715</name>
</gene>
<reference evidence="1 2" key="1">
    <citation type="submission" date="2024-06" db="EMBL/GenBank/DDBJ databases">
        <authorList>
            <person name="Bataeva Y.V."/>
            <person name="Grigorian L.N."/>
            <person name="Solomentsev V.I."/>
        </authorList>
    </citation>
    <scope>NUCLEOTIDE SEQUENCE [LARGE SCALE GENOMIC DNA]</scope>
    <source>
        <strain evidence="2">SCPM-O-B-12605 (RCAM04882)</strain>
    </source>
</reference>
<keyword evidence="2" id="KW-1185">Reference proteome</keyword>
<dbReference type="Proteomes" id="UP001432401">
    <property type="component" value="Unassembled WGS sequence"/>
</dbReference>
<protein>
    <submittedName>
        <fullName evidence="1">Uncharacterized protein</fullName>
    </submittedName>
</protein>
<accession>A0ABV2A452</accession>
<dbReference type="EMBL" id="JBEQNB010000020">
    <property type="protein sequence ID" value="MES0837786.1"/>
    <property type="molecule type" value="Genomic_DNA"/>
</dbReference>
<evidence type="ECO:0000313" key="1">
    <source>
        <dbReference type="EMBL" id="MES0837786.1"/>
    </source>
</evidence>
<sequence length="215" mass="24319">MSFSQVFLEREGSVLYSHERNFGGMVFPILGGELQGWIRLGVKSGKVRTTGAGERIFNFADPQFVQCGLVCRMDGYFGVSWTDEFLPWHADVYRLIESSAVWSNFLGWRKSALCDGDPRAVLRVFRDIYEEECTSSRETSWWLGDGIAIYFEPHLSYFPEKSFRIHVLALDRESDLRVKRVLGKAGEREGGLFVRYLGGVVGGPGECPFSDAGEY</sequence>
<name>A0ABV2A452_9ACTN</name>
<comment type="caution">
    <text evidence="1">The sequence shown here is derived from an EMBL/GenBank/DDBJ whole genome shotgun (WGS) entry which is preliminary data.</text>
</comment>
<dbReference type="RefSeq" id="WP_352986662.1">
    <property type="nucleotide sequence ID" value="NZ_JBEQNA010000015.1"/>
</dbReference>